<organism evidence="1 2">
    <name type="scientific">Vreelandella azerica</name>
    <dbReference type="NCBI Taxonomy" id="2732867"/>
    <lineage>
        <taxon>Bacteria</taxon>
        <taxon>Pseudomonadati</taxon>
        <taxon>Pseudomonadota</taxon>
        <taxon>Gammaproteobacteria</taxon>
        <taxon>Oceanospirillales</taxon>
        <taxon>Halomonadaceae</taxon>
        <taxon>Vreelandella</taxon>
    </lineage>
</organism>
<keyword evidence="2" id="KW-1185">Reference proteome</keyword>
<reference evidence="1 2" key="1">
    <citation type="submission" date="2020-05" db="EMBL/GenBank/DDBJ databases">
        <authorList>
            <person name="Ruan W."/>
            <person name="Jeon C.O."/>
            <person name="Chun B.H."/>
        </authorList>
    </citation>
    <scope>NUCLEOTIDE SEQUENCE [LARGE SCALE GENOMIC DNA]</scope>
    <source>
        <strain evidence="1 2">TBZ9</strain>
    </source>
</reference>
<sequence length="229" mass="25402">MPASSTLVSSALRWLLLTWLAVVITPAIGSDDQRFSPYHMENWPTRSFEGETDYQIIEEDGQAALQARANGQASALYLEREIDLDKTPYLKWCWQVDSLYPGLDETTKAGDDYPARVYVARKTGLLPWQIESVNYVWSSNQPAGSAWPNAFTDRAQLLALQSGEQKQSQWVAEVRNVQADYQRLFGERPASIDGVALMTDGDNAGGDASARYSTLVFSADSNPPDCPTL</sequence>
<dbReference type="Proteomes" id="UP000588806">
    <property type="component" value="Unassembled WGS sequence"/>
</dbReference>
<reference evidence="1 2" key="2">
    <citation type="submission" date="2020-06" db="EMBL/GenBank/DDBJ databases">
        <title>Halomonas songnenensis sp. nov., a moderately halophilic bacterium isolated from saline and alkaline soils.</title>
        <authorList>
            <person name="Jiang J."/>
            <person name="Pan Y."/>
        </authorList>
    </citation>
    <scope>NUCLEOTIDE SEQUENCE [LARGE SCALE GENOMIC DNA]</scope>
    <source>
        <strain evidence="1 2">TBZ9</strain>
    </source>
</reference>
<protein>
    <submittedName>
        <fullName evidence="1">DUF3047 domain-containing protein</fullName>
    </submittedName>
</protein>
<comment type="caution">
    <text evidence="1">The sequence shown here is derived from an EMBL/GenBank/DDBJ whole genome shotgun (WGS) entry which is preliminary data.</text>
</comment>
<evidence type="ECO:0000313" key="1">
    <source>
        <dbReference type="EMBL" id="NOG31472.1"/>
    </source>
</evidence>
<name>A0A7Y3TWD1_9GAMM</name>
<dbReference type="AlphaFoldDB" id="A0A7Y3TWD1"/>
<accession>A0A7Y3TWD1</accession>
<dbReference type="RefSeq" id="WP_171701922.1">
    <property type="nucleotide sequence ID" value="NZ_JABFHI010000002.1"/>
</dbReference>
<dbReference type="Pfam" id="PF11249">
    <property type="entry name" value="DUF3047"/>
    <property type="match status" value="1"/>
</dbReference>
<dbReference type="EMBL" id="JABFHI010000002">
    <property type="protein sequence ID" value="NOG31472.1"/>
    <property type="molecule type" value="Genomic_DNA"/>
</dbReference>
<proteinExistence type="predicted"/>
<gene>
    <name evidence="1" type="ORF">HLB35_06255</name>
</gene>
<dbReference type="InterPro" id="IPR021409">
    <property type="entry name" value="DUF3047"/>
</dbReference>
<evidence type="ECO:0000313" key="2">
    <source>
        <dbReference type="Proteomes" id="UP000588806"/>
    </source>
</evidence>